<sequence length="153" mass="16906">MDHPEGAGLARADRVDFDRRVRLEFRGAQISSDGGLLVMRELDDVLGLSNLASEALRDSRTGKNTLHRLDGLFRQSVFGRLAGYEDVNDADRLALDPVMRQVVGGRAVEAQAASASQMGRFETETLALPENWAALADLNGQWIDRFHDRNGLK</sequence>
<name>A0A2T4J3U8_9RHOB</name>
<dbReference type="AlphaFoldDB" id="A0A2T4J3U8"/>
<dbReference type="InterPro" id="IPR025668">
    <property type="entry name" value="Tnp_DDE_dom"/>
</dbReference>
<feature type="non-terminal residue" evidence="2">
    <location>
        <position position="153"/>
    </location>
</feature>
<organism evidence="2 3">
    <name type="scientific">Phaeovulum veldkampii DSM 11550</name>
    <dbReference type="NCBI Taxonomy" id="1185920"/>
    <lineage>
        <taxon>Bacteria</taxon>
        <taxon>Pseudomonadati</taxon>
        <taxon>Pseudomonadota</taxon>
        <taxon>Alphaproteobacteria</taxon>
        <taxon>Rhodobacterales</taxon>
        <taxon>Paracoccaceae</taxon>
        <taxon>Phaeovulum</taxon>
    </lineage>
</organism>
<protein>
    <submittedName>
        <fullName evidence="2">IS1380 family transposase</fullName>
    </submittedName>
</protein>
<gene>
    <name evidence="2" type="ORF">C5F46_16290</name>
</gene>
<dbReference type="Proteomes" id="UP000241899">
    <property type="component" value="Unassembled WGS sequence"/>
</dbReference>
<accession>A0A2T4J3U8</accession>
<dbReference type="Pfam" id="PF13701">
    <property type="entry name" value="DDE_Tnp_1_4"/>
    <property type="match status" value="1"/>
</dbReference>
<feature type="domain" description="Transposase DDE" evidence="1">
    <location>
        <begin position="15"/>
        <end position="148"/>
    </location>
</feature>
<comment type="caution">
    <text evidence="2">The sequence shown here is derived from an EMBL/GenBank/DDBJ whole genome shotgun (WGS) entry which is preliminary data.</text>
</comment>
<reference evidence="2 3" key="1">
    <citation type="submission" date="2018-03" db="EMBL/GenBank/DDBJ databases">
        <title>Rhodobacter veldkampii.</title>
        <authorList>
            <person name="Meyer T.E."/>
            <person name="Miller S."/>
            <person name="Lodha T."/>
            <person name="Gandham S."/>
            <person name="Chintalapati S."/>
            <person name="Chintalapati V.R."/>
        </authorList>
    </citation>
    <scope>NUCLEOTIDE SEQUENCE [LARGE SCALE GENOMIC DNA]</scope>
    <source>
        <strain evidence="2 3">DSM 11550</strain>
    </source>
</reference>
<evidence type="ECO:0000259" key="1">
    <source>
        <dbReference type="Pfam" id="PF13701"/>
    </source>
</evidence>
<proteinExistence type="predicted"/>
<keyword evidence="3" id="KW-1185">Reference proteome</keyword>
<evidence type="ECO:0000313" key="2">
    <source>
        <dbReference type="EMBL" id="PTE12572.1"/>
    </source>
</evidence>
<dbReference type="EMBL" id="PZKF01000140">
    <property type="protein sequence ID" value="PTE12572.1"/>
    <property type="molecule type" value="Genomic_DNA"/>
</dbReference>
<dbReference type="RefSeq" id="WP_181317785.1">
    <property type="nucleotide sequence ID" value="NZ_PZKF01000140.1"/>
</dbReference>
<evidence type="ECO:0000313" key="3">
    <source>
        <dbReference type="Proteomes" id="UP000241899"/>
    </source>
</evidence>